<gene>
    <name evidence="6" type="ORF">HMPREF3192_00305</name>
</gene>
<evidence type="ECO:0000256" key="3">
    <source>
        <dbReference type="ARBA" id="ARBA00022989"/>
    </source>
</evidence>
<dbReference type="GO" id="GO:0005886">
    <property type="term" value="C:plasma membrane"/>
    <property type="evidence" value="ECO:0007669"/>
    <property type="project" value="TreeGrafter"/>
</dbReference>
<evidence type="ECO:0008006" key="8">
    <source>
        <dbReference type="Google" id="ProtNLM"/>
    </source>
</evidence>
<evidence type="ECO:0000256" key="4">
    <source>
        <dbReference type="ARBA" id="ARBA00023136"/>
    </source>
</evidence>
<dbReference type="AlphaFoldDB" id="A0A133XWB5"/>
<name>A0A133XWB5_9ACTN</name>
<dbReference type="PATRIC" id="fig|1393034.3.peg.299"/>
<dbReference type="STRING" id="1393034.HMPREF3192_00305"/>
<dbReference type="Pfam" id="PF00939">
    <property type="entry name" value="Na_sulph_symp"/>
    <property type="match status" value="1"/>
</dbReference>
<dbReference type="PANTHER" id="PTHR10283">
    <property type="entry name" value="SOLUTE CARRIER FAMILY 13 MEMBER"/>
    <property type="match status" value="1"/>
</dbReference>
<feature type="transmembrane region" description="Helical" evidence="5">
    <location>
        <begin position="42"/>
        <end position="66"/>
    </location>
</feature>
<keyword evidence="2 5" id="KW-0812">Transmembrane</keyword>
<dbReference type="OrthoDB" id="9766267at2"/>
<dbReference type="Proteomes" id="UP000070675">
    <property type="component" value="Unassembled WGS sequence"/>
</dbReference>
<evidence type="ECO:0000256" key="5">
    <source>
        <dbReference type="SAM" id="Phobius"/>
    </source>
</evidence>
<evidence type="ECO:0000313" key="7">
    <source>
        <dbReference type="Proteomes" id="UP000070675"/>
    </source>
</evidence>
<dbReference type="GO" id="GO:0022857">
    <property type="term" value="F:transmembrane transporter activity"/>
    <property type="evidence" value="ECO:0007669"/>
    <property type="project" value="InterPro"/>
</dbReference>
<sequence length="129" mass="14196">MFVASLILWITKPFPIYLTSLIAVVLLPLLKVVESQKVSFGTLGYGIIWPMGAAFVLASAMSASNLGKRIALTLVTKFGKTPKRTLFVLVVVNFILEFFVPSTTARAALYIYTVFLVRPICPRARSICP</sequence>
<evidence type="ECO:0000256" key="1">
    <source>
        <dbReference type="ARBA" id="ARBA00004141"/>
    </source>
</evidence>
<protein>
    <recommendedName>
        <fullName evidence="8">Citrate transporter-like domain-containing protein</fullName>
    </recommendedName>
</protein>
<dbReference type="EMBL" id="LSCR01000005">
    <property type="protein sequence ID" value="KXB35228.1"/>
    <property type="molecule type" value="Genomic_DNA"/>
</dbReference>
<evidence type="ECO:0000313" key="6">
    <source>
        <dbReference type="EMBL" id="KXB35228.1"/>
    </source>
</evidence>
<feature type="transmembrane region" description="Helical" evidence="5">
    <location>
        <begin position="86"/>
        <end position="117"/>
    </location>
</feature>
<organism evidence="6 7">
    <name type="scientific">Atopobium deltae</name>
    <dbReference type="NCBI Taxonomy" id="1393034"/>
    <lineage>
        <taxon>Bacteria</taxon>
        <taxon>Bacillati</taxon>
        <taxon>Actinomycetota</taxon>
        <taxon>Coriobacteriia</taxon>
        <taxon>Coriobacteriales</taxon>
        <taxon>Atopobiaceae</taxon>
        <taxon>Atopobium</taxon>
    </lineage>
</organism>
<proteinExistence type="predicted"/>
<dbReference type="InterPro" id="IPR001898">
    <property type="entry name" value="SLC13A/DASS"/>
</dbReference>
<keyword evidence="4 5" id="KW-0472">Membrane</keyword>
<keyword evidence="3 5" id="KW-1133">Transmembrane helix</keyword>
<keyword evidence="7" id="KW-1185">Reference proteome</keyword>
<feature type="transmembrane region" description="Helical" evidence="5">
    <location>
        <begin position="6"/>
        <end position="30"/>
    </location>
</feature>
<comment type="caution">
    <text evidence="6">The sequence shown here is derived from an EMBL/GenBank/DDBJ whole genome shotgun (WGS) entry which is preliminary data.</text>
</comment>
<comment type="subcellular location">
    <subcellularLocation>
        <location evidence="1">Membrane</location>
        <topology evidence="1">Multi-pass membrane protein</topology>
    </subcellularLocation>
</comment>
<evidence type="ECO:0000256" key="2">
    <source>
        <dbReference type="ARBA" id="ARBA00022692"/>
    </source>
</evidence>
<reference evidence="7" key="1">
    <citation type="submission" date="2016-01" db="EMBL/GenBank/DDBJ databases">
        <authorList>
            <person name="Mitreva M."/>
            <person name="Pepin K.H."/>
            <person name="Mihindukulasuriya K.A."/>
            <person name="Fulton R."/>
            <person name="Fronick C."/>
            <person name="O'Laughlin M."/>
            <person name="Miner T."/>
            <person name="Herter B."/>
            <person name="Rosa B.A."/>
            <person name="Cordes M."/>
            <person name="Tomlinson C."/>
            <person name="Wollam A."/>
            <person name="Palsikar V.B."/>
            <person name="Mardis E.R."/>
            <person name="Wilson R.K."/>
        </authorList>
    </citation>
    <scope>NUCLEOTIDE SEQUENCE [LARGE SCALE GENOMIC DNA]</scope>
    <source>
        <strain evidence="7">DNF00019</strain>
    </source>
</reference>
<accession>A0A133XWB5</accession>